<comment type="similarity">
    <text evidence="2">Belongs to the synaptogyrin family.</text>
</comment>
<dbReference type="PANTHER" id="PTHR10838">
    <property type="entry name" value="SYNAPTOGYRIN"/>
    <property type="match status" value="1"/>
</dbReference>
<feature type="transmembrane region" description="Helical" evidence="7">
    <location>
        <begin position="72"/>
        <end position="90"/>
    </location>
</feature>
<evidence type="ECO:0000256" key="2">
    <source>
        <dbReference type="ARBA" id="ARBA00010252"/>
    </source>
</evidence>
<name>A0A0K0D0P6_ANGCA</name>
<dbReference type="Pfam" id="PF01284">
    <property type="entry name" value="MARVEL"/>
    <property type="match status" value="1"/>
</dbReference>
<evidence type="ECO:0000256" key="3">
    <source>
        <dbReference type="ARBA" id="ARBA00022692"/>
    </source>
</evidence>
<protein>
    <submittedName>
        <fullName evidence="10">MARVEL domain-containing protein</fullName>
    </submittedName>
</protein>
<reference evidence="9" key="1">
    <citation type="submission" date="2012-09" db="EMBL/GenBank/DDBJ databases">
        <authorList>
            <person name="Martin A.A."/>
        </authorList>
    </citation>
    <scope>NUCLEOTIDE SEQUENCE</scope>
</reference>
<evidence type="ECO:0000256" key="4">
    <source>
        <dbReference type="ARBA" id="ARBA00022989"/>
    </source>
</evidence>
<reference evidence="10" key="2">
    <citation type="submission" date="2017-02" db="UniProtKB">
        <authorList>
            <consortium name="WormBaseParasite"/>
        </authorList>
    </citation>
    <scope>IDENTIFICATION</scope>
</reference>
<evidence type="ECO:0000256" key="6">
    <source>
        <dbReference type="PROSITE-ProRule" id="PRU00581"/>
    </source>
</evidence>
<evidence type="ECO:0000313" key="10">
    <source>
        <dbReference type="WBParaSite" id="ACAC_0000363801-mRNA-1"/>
    </source>
</evidence>
<dbReference type="OrthoDB" id="10041611at2759"/>
<dbReference type="InterPro" id="IPR008253">
    <property type="entry name" value="Marvel"/>
</dbReference>
<keyword evidence="3 6" id="KW-0812">Transmembrane</keyword>
<comment type="subcellular location">
    <subcellularLocation>
        <location evidence="1">Membrane</location>
        <topology evidence="1">Multi-pass membrane protein</topology>
    </subcellularLocation>
</comment>
<keyword evidence="9" id="KW-1185">Reference proteome</keyword>
<evidence type="ECO:0000256" key="5">
    <source>
        <dbReference type="ARBA" id="ARBA00023136"/>
    </source>
</evidence>
<sequence>MDNVRAYGAGLAGGHFDVNVFLKKPTVIFRTIALVLAALLWFSISKGGWHRLSGSSHHQVCLYGSSASTCSFASALGFFSLVGAAALLFLDARLESISSVPSRKRFVTGDLTVSSVFTGIFLIAFFTFWSKFSSFDLDEPYSSGYAKFGILLAFLSTLAWGGAAFFSWRRYEEGAITTLASNFDNEFNGLDGEVREGYGYGGSSEGVGAVGVSNTSYQAGAPPILPTNPNPFVGTEGYGY</sequence>
<dbReference type="PANTHER" id="PTHR10838:SF20">
    <property type="entry name" value="SYNAPTOGYRIN"/>
    <property type="match status" value="1"/>
</dbReference>
<dbReference type="GO" id="GO:0030672">
    <property type="term" value="C:synaptic vesicle membrane"/>
    <property type="evidence" value="ECO:0007669"/>
    <property type="project" value="TreeGrafter"/>
</dbReference>
<evidence type="ECO:0000256" key="7">
    <source>
        <dbReference type="SAM" id="Phobius"/>
    </source>
</evidence>
<evidence type="ECO:0000313" key="9">
    <source>
        <dbReference type="Proteomes" id="UP000035642"/>
    </source>
</evidence>
<dbReference type="PROSITE" id="PS51225">
    <property type="entry name" value="MARVEL"/>
    <property type="match status" value="1"/>
</dbReference>
<dbReference type="STRING" id="6313.A0A0K0D0P6"/>
<dbReference type="GO" id="GO:0031594">
    <property type="term" value="C:neuromuscular junction"/>
    <property type="evidence" value="ECO:0007669"/>
    <property type="project" value="TreeGrafter"/>
</dbReference>
<dbReference type="InterPro" id="IPR016579">
    <property type="entry name" value="Synaptogyrin"/>
</dbReference>
<organism evidence="9 10">
    <name type="scientific">Angiostrongylus cantonensis</name>
    <name type="common">Rat lungworm</name>
    <dbReference type="NCBI Taxonomy" id="6313"/>
    <lineage>
        <taxon>Eukaryota</taxon>
        <taxon>Metazoa</taxon>
        <taxon>Ecdysozoa</taxon>
        <taxon>Nematoda</taxon>
        <taxon>Chromadorea</taxon>
        <taxon>Rhabditida</taxon>
        <taxon>Rhabditina</taxon>
        <taxon>Rhabditomorpha</taxon>
        <taxon>Strongyloidea</taxon>
        <taxon>Metastrongylidae</taxon>
        <taxon>Angiostrongylus</taxon>
    </lineage>
</organism>
<dbReference type="Proteomes" id="UP000035642">
    <property type="component" value="Unassembled WGS sequence"/>
</dbReference>
<feature type="domain" description="MARVEL" evidence="8">
    <location>
        <begin position="21"/>
        <end position="172"/>
    </location>
</feature>
<feature type="transmembrane region" description="Helical" evidence="7">
    <location>
        <begin position="111"/>
        <end position="129"/>
    </location>
</feature>
<feature type="transmembrane region" description="Helical" evidence="7">
    <location>
        <begin position="27"/>
        <end position="44"/>
    </location>
</feature>
<accession>A0A0K0D0P6</accession>
<dbReference type="AlphaFoldDB" id="A0A0K0D0P6"/>
<proteinExistence type="inferred from homology"/>
<feature type="transmembrane region" description="Helical" evidence="7">
    <location>
        <begin position="149"/>
        <end position="168"/>
    </location>
</feature>
<keyword evidence="5 6" id="KW-0472">Membrane</keyword>
<keyword evidence="4 7" id="KW-1133">Transmembrane helix</keyword>
<evidence type="ECO:0000259" key="8">
    <source>
        <dbReference type="PROSITE" id="PS51225"/>
    </source>
</evidence>
<dbReference type="WBParaSite" id="ACAC_0000363801-mRNA-1">
    <property type="protein sequence ID" value="ACAC_0000363801-mRNA-1"/>
    <property type="gene ID" value="ACAC_0000363801"/>
</dbReference>
<evidence type="ECO:0000256" key="1">
    <source>
        <dbReference type="ARBA" id="ARBA00004141"/>
    </source>
</evidence>